<dbReference type="RefSeq" id="WP_025902609.1">
    <property type="nucleotide sequence ID" value="NZ_ATMJ01000013.1"/>
</dbReference>
<dbReference type="AlphaFoldDB" id="A0A085JAL8"/>
<feature type="domain" description="TadE-like" evidence="2">
    <location>
        <begin position="17"/>
        <end position="59"/>
    </location>
</feature>
<keyword evidence="1" id="KW-0472">Membrane</keyword>
<dbReference type="eggNOG" id="COG4961">
    <property type="taxonomic scope" value="Bacteria"/>
</dbReference>
<keyword evidence="1" id="KW-1133">Transmembrane helix</keyword>
<keyword evidence="4" id="KW-1185">Reference proteome</keyword>
<dbReference type="InterPro" id="IPR012495">
    <property type="entry name" value="TadE-like_dom"/>
</dbReference>
<gene>
    <name evidence="3" type="ORF">GTPT_3119</name>
</gene>
<dbReference type="Proteomes" id="UP000028602">
    <property type="component" value="Unassembled WGS sequence"/>
</dbReference>
<reference evidence="3 4" key="1">
    <citation type="submission" date="2014-05" db="EMBL/GenBank/DDBJ databases">
        <title>ATOL: Assembling a taxonomically balanced genome-scale reconstruction of the evolutionary history of the Enterobacteriaceae.</title>
        <authorList>
            <person name="Plunkett G.III."/>
            <person name="Neeno-Eckwall E.C."/>
            <person name="Glasner J.D."/>
            <person name="Perna N.T."/>
        </authorList>
    </citation>
    <scope>NUCLEOTIDE SEQUENCE [LARGE SCALE GENOMIC DNA]</scope>
    <source>
        <strain evidence="3 4">ATCC 33301</strain>
    </source>
</reference>
<proteinExistence type="predicted"/>
<evidence type="ECO:0000313" key="4">
    <source>
        <dbReference type="Proteomes" id="UP000028602"/>
    </source>
</evidence>
<evidence type="ECO:0000256" key="1">
    <source>
        <dbReference type="SAM" id="Phobius"/>
    </source>
</evidence>
<accession>A0A085JAL8</accession>
<evidence type="ECO:0000259" key="2">
    <source>
        <dbReference type="Pfam" id="PF07811"/>
    </source>
</evidence>
<dbReference type="EMBL" id="JMPR01000047">
    <property type="protein sequence ID" value="KFD17514.1"/>
    <property type="molecule type" value="Genomic_DNA"/>
</dbReference>
<name>A0A085JAL8_9GAMM</name>
<dbReference type="OrthoDB" id="6556407at2"/>
<keyword evidence="1" id="KW-0812">Transmembrane</keyword>
<evidence type="ECO:0000313" key="3">
    <source>
        <dbReference type="EMBL" id="KFD17514.1"/>
    </source>
</evidence>
<dbReference type="Pfam" id="PF07811">
    <property type="entry name" value="TadE"/>
    <property type="match status" value="1"/>
</dbReference>
<comment type="caution">
    <text evidence="3">The sequence shown here is derived from an EMBL/GenBank/DDBJ whole genome shotgun (WGS) entry which is preliminary data.</text>
</comment>
<sequence>MKKSIRALWRRVRPEQGVITIEFSFIFIIFIFFIFLFFEVNRFVYVSASIDLTLSEAARITSRTESSDSNYTEVFASNIRQQSSFWDMFIDASNFTLTVRYCNSVSAAVNGNCNSTDGRNFPLALYSVRYRYRPLLFTFAGNSAVNNLFNSLDNYLSRQLLYVQEYESGNE</sequence>
<organism evidence="3 4">
    <name type="scientific">Tatumella ptyseos ATCC 33301</name>
    <dbReference type="NCBI Taxonomy" id="1005995"/>
    <lineage>
        <taxon>Bacteria</taxon>
        <taxon>Pseudomonadati</taxon>
        <taxon>Pseudomonadota</taxon>
        <taxon>Gammaproteobacteria</taxon>
        <taxon>Enterobacterales</taxon>
        <taxon>Erwiniaceae</taxon>
        <taxon>Tatumella</taxon>
    </lineage>
</organism>
<protein>
    <submittedName>
        <fullName evidence="3">TadE family Flp pilus assembly membrane protein</fullName>
    </submittedName>
</protein>
<feature type="transmembrane region" description="Helical" evidence="1">
    <location>
        <begin position="21"/>
        <end position="38"/>
    </location>
</feature>